<proteinExistence type="predicted"/>
<name>A0A8H7K8S2_BIOOC</name>
<organism evidence="2 3">
    <name type="scientific">Bionectria ochroleuca</name>
    <name type="common">Gliocladium roseum</name>
    <dbReference type="NCBI Taxonomy" id="29856"/>
    <lineage>
        <taxon>Eukaryota</taxon>
        <taxon>Fungi</taxon>
        <taxon>Dikarya</taxon>
        <taxon>Ascomycota</taxon>
        <taxon>Pezizomycotina</taxon>
        <taxon>Sordariomycetes</taxon>
        <taxon>Hypocreomycetidae</taxon>
        <taxon>Hypocreales</taxon>
        <taxon>Bionectriaceae</taxon>
        <taxon>Clonostachys</taxon>
    </lineage>
</organism>
<dbReference type="PANTHER" id="PTHR10622">
    <property type="entry name" value="HET DOMAIN-CONTAINING PROTEIN"/>
    <property type="match status" value="1"/>
</dbReference>
<dbReference type="PANTHER" id="PTHR10622:SF12">
    <property type="entry name" value="HET DOMAIN-CONTAINING PROTEIN"/>
    <property type="match status" value="1"/>
</dbReference>
<dbReference type="Proteomes" id="UP000616885">
    <property type="component" value="Unassembled WGS sequence"/>
</dbReference>
<reference evidence="2" key="1">
    <citation type="submission" date="2020-10" db="EMBL/GenBank/DDBJ databases">
        <title>High-Quality Genome Resource of Clonostachys rosea strain S41 by Oxford Nanopore Long-Read Sequencing.</title>
        <authorList>
            <person name="Wang H."/>
        </authorList>
    </citation>
    <scope>NUCLEOTIDE SEQUENCE</scope>
    <source>
        <strain evidence="2">S41</strain>
    </source>
</reference>
<dbReference type="InterPro" id="IPR058525">
    <property type="entry name" value="DUF8212"/>
</dbReference>
<evidence type="ECO:0000313" key="2">
    <source>
        <dbReference type="EMBL" id="KAF9745356.1"/>
    </source>
</evidence>
<dbReference type="Pfam" id="PF26640">
    <property type="entry name" value="DUF8212"/>
    <property type="match status" value="1"/>
</dbReference>
<evidence type="ECO:0000259" key="1">
    <source>
        <dbReference type="Pfam" id="PF26640"/>
    </source>
</evidence>
<dbReference type="EMBL" id="JADCTT010000013">
    <property type="protein sequence ID" value="KAF9745356.1"/>
    <property type="molecule type" value="Genomic_DNA"/>
</dbReference>
<feature type="domain" description="DUF8212" evidence="1">
    <location>
        <begin position="10"/>
        <end position="33"/>
    </location>
</feature>
<comment type="caution">
    <text evidence="2">The sequence shown here is derived from an EMBL/GenBank/DDBJ whole genome shotgun (WGS) entry which is preliminary data.</text>
</comment>
<gene>
    <name evidence="2" type="ORF">IM811_004978</name>
</gene>
<sequence>MPLVYGEGTNAFYRLQEEILRSTCDLSLLAWTPTKIEADYCGFFATSVTDFEKCHNMGLVTDALLDDGDIHLTSKGLKIGVPEYILEVDETKTTKSSQYTLKLNCMDPELKEGGKGDFLTIPMRKFGPNMFVRARALAPTFKDNEPYDFRPVPVEFKQNEVRNLLFLTKLPRSIGTLQPGLDIGKSSLSTLVKIEFTGAIKADSISRAPNEVWDEEDGAVLGSRASFDN</sequence>
<dbReference type="AlphaFoldDB" id="A0A8H7K8S2"/>
<accession>A0A8H7K8S2</accession>
<protein>
    <recommendedName>
        <fullName evidence="1">DUF8212 domain-containing protein</fullName>
    </recommendedName>
</protein>
<evidence type="ECO:0000313" key="3">
    <source>
        <dbReference type="Proteomes" id="UP000616885"/>
    </source>
</evidence>